<keyword evidence="3" id="KW-0479">Metal-binding</keyword>
<evidence type="ECO:0000313" key="7">
    <source>
        <dbReference type="Proteomes" id="UP000054538"/>
    </source>
</evidence>
<dbReference type="InterPro" id="IPR047177">
    <property type="entry name" value="Pept_M20A"/>
</dbReference>
<dbReference type="HOGENOM" id="CLU_021802_11_0_1"/>
<keyword evidence="2" id="KW-0645">Protease</keyword>
<gene>
    <name evidence="6" type="ORF">PAXRUDRAFT_33217</name>
</gene>
<accession>A0A0D0E2T1</accession>
<dbReference type="Proteomes" id="UP000054538">
    <property type="component" value="Unassembled WGS sequence"/>
</dbReference>
<dbReference type="AlphaFoldDB" id="A0A0D0E2T1"/>
<dbReference type="PANTHER" id="PTHR45962:SF1">
    <property type="entry name" value="N-FATTY-ACYL-AMINO ACID SYNTHASE_HYDROLASE PM20D1"/>
    <property type="match status" value="1"/>
</dbReference>
<comment type="similarity">
    <text evidence="1">Belongs to the peptidase M20A family.</text>
</comment>
<dbReference type="PANTHER" id="PTHR45962">
    <property type="entry name" value="N-FATTY-ACYL-AMINO ACID SYNTHASE/HYDROLASE PM20D1"/>
    <property type="match status" value="1"/>
</dbReference>
<sequence length="530" mass="57236">MHSTSRQLCALFCRMAVSPTNQRVQAPPQNNKVAPSDGCAGHDSVWNAKADVELGAGLVVGNWSPSDLGLACLLSCPDAALPHRSEGIHVFDNLCPQVRVLTSASHAALFNDLDEGYASTELKLKVYESLGGAALIDVCPVVQRTKVNTYTLVYEWKGTNDSIKPLFLAARLDAVPVNPATCDEWMNPPYSGYLDLGKGKTAIESLPERGFVHSCTVLLAFGIDEERGDHTGASPIGKYLLEMYGPNSIAMINTLALNSRLIGEYADMSGRVFTTPAVAEQGLRGVRMDMLTPGGGSSKPPKHTGTGEAYYQGLEYRAKYDEGFPASLREFVQQSQTSDEKLRGLGDRLLEFDSMLCASSGTTQVIDLVGGGVKVDALPESGWAVLDGRFTTVTAPITANHNATLEAFGKLAGTEGPSLATIRRSGAFGSVCGSYELLSGTIISTLQTNLRTDDFPTSDVVSPGFSTGKPYMHNSDTRHYWDLTKHIFRYNHRRATDGYNGVRTINEAAGSLEQMRFLTRLSSIPTEPIY</sequence>
<dbReference type="InParanoid" id="A0A0D0E2T1"/>
<evidence type="ECO:0000256" key="2">
    <source>
        <dbReference type="ARBA" id="ARBA00022670"/>
    </source>
</evidence>
<dbReference type="GO" id="GO:0000328">
    <property type="term" value="C:fungal-type vacuole lumen"/>
    <property type="evidence" value="ECO:0007669"/>
    <property type="project" value="TreeGrafter"/>
</dbReference>
<dbReference type="EMBL" id="KN825071">
    <property type="protein sequence ID" value="KIK94999.1"/>
    <property type="molecule type" value="Genomic_DNA"/>
</dbReference>
<dbReference type="Gene3D" id="3.40.630.10">
    <property type="entry name" value="Zn peptidases"/>
    <property type="match status" value="1"/>
</dbReference>
<evidence type="ECO:0000256" key="5">
    <source>
        <dbReference type="ARBA" id="ARBA00022833"/>
    </source>
</evidence>
<evidence type="ECO:0000256" key="3">
    <source>
        <dbReference type="ARBA" id="ARBA00022723"/>
    </source>
</evidence>
<dbReference type="STRING" id="930991.A0A0D0E2T1"/>
<protein>
    <submittedName>
        <fullName evidence="6">Uncharacterized protein</fullName>
    </submittedName>
</protein>
<evidence type="ECO:0000256" key="1">
    <source>
        <dbReference type="ARBA" id="ARBA00006247"/>
    </source>
</evidence>
<keyword evidence="5" id="KW-0862">Zinc</keyword>
<keyword evidence="4" id="KW-0378">Hydrolase</keyword>
<evidence type="ECO:0000256" key="4">
    <source>
        <dbReference type="ARBA" id="ARBA00022801"/>
    </source>
</evidence>
<dbReference type="SUPFAM" id="SSF53187">
    <property type="entry name" value="Zn-dependent exopeptidases"/>
    <property type="match status" value="1"/>
</dbReference>
<keyword evidence="7" id="KW-1185">Reference proteome</keyword>
<reference evidence="6 7" key="1">
    <citation type="submission" date="2014-04" db="EMBL/GenBank/DDBJ databases">
        <authorList>
            <consortium name="DOE Joint Genome Institute"/>
            <person name="Kuo A."/>
            <person name="Kohler A."/>
            <person name="Jargeat P."/>
            <person name="Nagy L.G."/>
            <person name="Floudas D."/>
            <person name="Copeland A."/>
            <person name="Barry K.W."/>
            <person name="Cichocki N."/>
            <person name="Veneault-Fourrey C."/>
            <person name="LaButti K."/>
            <person name="Lindquist E.A."/>
            <person name="Lipzen A."/>
            <person name="Lundell T."/>
            <person name="Morin E."/>
            <person name="Murat C."/>
            <person name="Sun H."/>
            <person name="Tunlid A."/>
            <person name="Henrissat B."/>
            <person name="Grigoriev I.V."/>
            <person name="Hibbett D.S."/>
            <person name="Martin F."/>
            <person name="Nordberg H.P."/>
            <person name="Cantor M.N."/>
            <person name="Hua S.X."/>
        </authorList>
    </citation>
    <scope>NUCLEOTIDE SEQUENCE [LARGE SCALE GENOMIC DNA]</scope>
    <source>
        <strain evidence="6 7">Ve08.2h10</strain>
    </source>
</reference>
<proteinExistence type="inferred from homology"/>
<dbReference type="GO" id="GO:0004180">
    <property type="term" value="F:carboxypeptidase activity"/>
    <property type="evidence" value="ECO:0007669"/>
    <property type="project" value="TreeGrafter"/>
</dbReference>
<dbReference type="OrthoDB" id="3064516at2759"/>
<evidence type="ECO:0000313" key="6">
    <source>
        <dbReference type="EMBL" id="KIK94999.1"/>
    </source>
</evidence>
<reference evidence="7" key="2">
    <citation type="submission" date="2015-01" db="EMBL/GenBank/DDBJ databases">
        <title>Evolutionary Origins and Diversification of the Mycorrhizal Mutualists.</title>
        <authorList>
            <consortium name="DOE Joint Genome Institute"/>
            <consortium name="Mycorrhizal Genomics Consortium"/>
            <person name="Kohler A."/>
            <person name="Kuo A."/>
            <person name="Nagy L.G."/>
            <person name="Floudas D."/>
            <person name="Copeland A."/>
            <person name="Barry K.W."/>
            <person name="Cichocki N."/>
            <person name="Veneault-Fourrey C."/>
            <person name="LaButti K."/>
            <person name="Lindquist E.A."/>
            <person name="Lipzen A."/>
            <person name="Lundell T."/>
            <person name="Morin E."/>
            <person name="Murat C."/>
            <person name="Riley R."/>
            <person name="Ohm R."/>
            <person name="Sun H."/>
            <person name="Tunlid A."/>
            <person name="Henrissat B."/>
            <person name="Grigoriev I.V."/>
            <person name="Hibbett D.S."/>
            <person name="Martin F."/>
        </authorList>
    </citation>
    <scope>NUCLEOTIDE SEQUENCE [LARGE SCALE GENOMIC DNA]</scope>
    <source>
        <strain evidence="7">Ve08.2h10</strain>
    </source>
</reference>
<dbReference type="GO" id="GO:0046872">
    <property type="term" value="F:metal ion binding"/>
    <property type="evidence" value="ECO:0007669"/>
    <property type="project" value="UniProtKB-KW"/>
</dbReference>
<dbReference type="GO" id="GO:0051603">
    <property type="term" value="P:proteolysis involved in protein catabolic process"/>
    <property type="evidence" value="ECO:0007669"/>
    <property type="project" value="TreeGrafter"/>
</dbReference>
<organism evidence="6 7">
    <name type="scientific">Paxillus rubicundulus Ve08.2h10</name>
    <dbReference type="NCBI Taxonomy" id="930991"/>
    <lineage>
        <taxon>Eukaryota</taxon>
        <taxon>Fungi</taxon>
        <taxon>Dikarya</taxon>
        <taxon>Basidiomycota</taxon>
        <taxon>Agaricomycotina</taxon>
        <taxon>Agaricomycetes</taxon>
        <taxon>Agaricomycetidae</taxon>
        <taxon>Boletales</taxon>
        <taxon>Paxilineae</taxon>
        <taxon>Paxillaceae</taxon>
        <taxon>Paxillus</taxon>
    </lineage>
</organism>
<name>A0A0D0E2T1_9AGAM</name>